<protein>
    <submittedName>
        <fullName evidence="2">Nuclear receptor domain-containing protein</fullName>
    </submittedName>
</protein>
<reference evidence="2" key="1">
    <citation type="submission" date="2022-11" db="UniProtKB">
        <authorList>
            <consortium name="WormBaseParasite"/>
        </authorList>
    </citation>
    <scope>IDENTIFICATION</scope>
</reference>
<organism evidence="1 2">
    <name type="scientific">Panagrolaimus sp. JU765</name>
    <dbReference type="NCBI Taxonomy" id="591449"/>
    <lineage>
        <taxon>Eukaryota</taxon>
        <taxon>Metazoa</taxon>
        <taxon>Ecdysozoa</taxon>
        <taxon>Nematoda</taxon>
        <taxon>Chromadorea</taxon>
        <taxon>Rhabditida</taxon>
        <taxon>Tylenchina</taxon>
        <taxon>Panagrolaimomorpha</taxon>
        <taxon>Panagrolaimoidea</taxon>
        <taxon>Panagrolaimidae</taxon>
        <taxon>Panagrolaimus</taxon>
    </lineage>
</organism>
<evidence type="ECO:0000313" key="1">
    <source>
        <dbReference type="Proteomes" id="UP000887576"/>
    </source>
</evidence>
<name>A0AC34QKB5_9BILA</name>
<dbReference type="Proteomes" id="UP000887576">
    <property type="component" value="Unplaced"/>
</dbReference>
<accession>A0AC34QKB5</accession>
<sequence length="222" mass="24870">MGEIRLNSSDCNICQVCGAPAKNKYQNIICCESCKAFYRRTSIKGETIRCPFIGKCDVEIGTRKLCRACRLQKCYKVGMGSNKNDPIKTPFVTENTDPLGQPLPIPLEIEPVKERPNILPSTSTQNPIPSPVTPPKMIENPKLEIPIPIPISLSNFQPLFVPTFQVIPANFSNPQLLQAFQPSFFYNFDLNKPHIDSGALIMLDEMIKAYNILYSTQNPCSF</sequence>
<dbReference type="WBParaSite" id="JU765_v2.g17133.t1">
    <property type="protein sequence ID" value="JU765_v2.g17133.t1"/>
    <property type="gene ID" value="JU765_v2.g17133"/>
</dbReference>
<evidence type="ECO:0000313" key="2">
    <source>
        <dbReference type="WBParaSite" id="JU765_v2.g17133.t1"/>
    </source>
</evidence>
<proteinExistence type="predicted"/>